<dbReference type="InterPro" id="IPR038980">
    <property type="entry name" value="ATM_plant"/>
</dbReference>
<dbReference type="GO" id="GO:0006325">
    <property type="term" value="P:chromatin organization"/>
    <property type="evidence" value="ECO:0007669"/>
    <property type="project" value="UniProtKB-KW"/>
</dbReference>
<dbReference type="InterPro" id="IPR036940">
    <property type="entry name" value="PI3/4_kinase_cat_sf"/>
</dbReference>
<keyword evidence="7 16" id="KW-0808">Transferase</keyword>
<sequence>MSSDHKLLDTYDRISSSKATERGNALTELKHLLSQRRNAGTLNDKGFHRMYEAIFKAAVIEKNLFDKQAKGTMKSTLATRLQTCGSVLRAAVELGVKHLKVKTVRAVYQHILDILPVGRAMCEPISTDYLKALRVLLQYAPHTEHLLPDEWEALAGFCCAHVKAQLGFSGENDEGDVQMVEVEDRNPRSRGSMLVRENSTPSRRFAGGSGSHLQPTVRLSHESEELLLCLRSLLATSNAPVLGNIKPVCDVLLGFLRSQSTYTRAHQHVFVSLNYVLNVATTNDLKIVSRVSEEIISIVSRLWDTKSPGFKDEMIISLMHCQPYIRATIRASTGHALRMDVETLFETLCNEYISRSDREMLQLEDLSFPISTEQPPTAAPLSLRAISLRPNTQYSRSEQAWMIPYLLALLVEMLDLSGDLNKRSPEDSHPAGTRKRQRMYDRASEMMRFARSNMTPRKLLALQVMSFLADLKGVNEDDFPSIMQDLQEICSDDNSAITGWALVAMGSCAFLRCASHPSYSKLWIHVWQLCARYATSQATCRIACHIMRILISQDLITYPGIAKDVDSMLQSIDINGPAILCDSSLALWRLILAKRSTVVHSNHFDPGERLFQWCSSKWRPVQDIMEKSQHTSALDVVNFLMACCGIEPVHRDQYPHFVCGSIGQACYRSVQYHALRSMLLNDEASNDAQPTPSDQALASEASNPNTRLQAQVVEFLDRKVAQMHEKWASLFSQKQGISSAVMQNVVRFILVSSVFSSKAHGPAASRAMALTTKLEETLVADLDNFLSTDDCSQKHIDGLLFALHDFLPTASGMLRSTKTSGHNFYGAAGMLLTIVADKLDVREKAVSSFNAAESKDEMDIDAEAFGFSSHERSEEKTGRDFYREEVEALSSEETFRASTSALVALCALSLKDIAETSDICGQFVAYLREVNKSRLIMMGPVVQDFLSIAGDHLIGVDAADICDHLAGELLQGYDVERCETSVTLCVDALAALVSKWVVSPSQNVGNYDLSSGLLETCEEVYIHLIKIGLEKQVTSYKVRASIAGLLERILHVNPEYRKGPQASVELFINILKDHDVRVMFSVTERLHVLFKIFGEQIHLKLTEDIEAALPSTRDWTEGLAMRVYALGSVALASLSNISRIVYRIFETGQLPPASQYASRALFTVAKASGLDSQRGLFKLFGAKLIFTWTEYYELADFAAEVFGYDSLVELCEDMPAELIAQLLAKGKDDCVEFVASQLEKPLDDLLIQAFARVVAYGLAWAVGYPPLATQEGHPPRLPLSVWIRKRLGDDTYAQLFSKNFPVIISILLELMHEEGNSERLLSRDPNLVDVYQIMKDMTAEGYSDRKLAQQVEPHFRPKVVLNAIHHACTVMEVDDKHDLWTPAMVTFVARRMFDTLHPALGPVHTCGVIRNIRLLICLAGSRVHDGYPLQMLIHGLKPYVIDTACAEDAIGILRYLLKNGREYLARNPPFVIGTFLSILTSIRQFTRSSTTAFQPDKEADFALAAVQSFHSWLADYLTNFAFPTLKPKQNEAFQAIVESAVGFRRNGNAKKGTKESELLRHLLDDDISEDKLLDDVSRQLAFSLSCSNFMRPESFRDDIFGTDKASFERSKSLLRICRSSEVNDGFLLWSARVLGRAYASTGQLHTDWMLEMEFGYPTDEALASDMIPKVGILRRLKALLFSDDKAVVALMEATLTQIINDESMSGEDTFTHVLAADEYKALQWSQSPTTPVPTRQPIEPFGEIQAPANIWIKDVAAAMCASMPNTPIIKGLFQPLQHVDGLAAELFPYITHILLVRGSASLRADISKLFQLCLQHHDEKTVPRNTILIKTILYLRSQPRQGKEKNECDRDSRLEINYLEAAKAACVCKMFKTALLFTEIFYHKDPSVEIPPALMLDIFKNIDDPDSFYGVSQTFNLETIMNRFEYEGNGWKSLSLRAANLESGIRLGEAPEEESLGIIDSFNTLGMNGLSHSFLQCRDFASSSSGRNLDNIYRSAWKLEQWDLPCPVSCNTRSASVYRALQTVNNTIGSKPIPLHVDPHFLSVMKQITAGTQTGHTLAGGMRTLAMLTEMEEVFISKDKAELDEVWDRLQTRSKWMETGKYVDVEEMMAMRQATFGSLAKRDHLRTRASVNVQDARYMEARALVGCCKMARKHEVLQHALLAATQLNHIVQPCKDVGLDISGVATLQAANVLWEDGQEFPSVRMLLDLEGDSKTSSQSMVVGRAKLLAKLGSRISAARLEKADKIMSHYLEKAIVELKQNDTGAEAGRVFHEFASFCDQQLKNPNNVEDYERALKLKQDKEAEVHELAKLIKQGAHSVEAKTALARENNKARSWLALDEAEYNRLKNARDAFLEKSVSNYLKCLAACDDYDGDAVRFTALWLANSEQARVNTAASDLDMVPSRKLVPLMNQLSSRLLSKQGQQPPGQSDLFQRLLLRLIVKICQEHPYHGIYQILALSKTRALDEVSVSRQQAALQALELLKGGSRRSKRVVTALDSTTRAYEKLAHADVDEKKEHRKTSFTALLKDSKDQAKRFERDIPSYGIPPPTMHIDIRPDCDYSKLPGITRFDPIVSLASGLSMPKVINCEASDGTVFKELVKGGQDDLRQDAIMEQVFEQVSGLLQKGRITGQRNLNIRTYKVIPLTTSSGIIEFVPNTTPLHEYLLPAHAKYFPSDWKASTCRTAIINAQPKSREKRVMEFKRVMKHFRPVMHFFFMHEFNGPDAWYTSRLAYTRSTAAISILGHVLGLGDRHGHNILLDTKTGEVVHIDLGVAFEQGRILPVPEVVPFRLTRDIVAGMGVTKTEGVFRRCCEFTLEVLRNEASSITTILDVLRYDPLYSWSMSPLRMKRMQDNHLEVSMTSERSIDGVAKPKKAESESEADRALTVVAKKLSKTLSVSATVNELIQQASDERNLAVLYAGWAAYA</sequence>
<protein>
    <recommendedName>
        <fullName evidence="5 16">Serine/threonine-protein kinase Tel1</fullName>
        <ecNumber evidence="4 16">2.7.11.1</ecNumber>
    </recommendedName>
</protein>
<evidence type="ECO:0000256" key="10">
    <source>
        <dbReference type="ARBA" id="ARBA00022777"/>
    </source>
</evidence>
<dbReference type="OrthoDB" id="381190at2759"/>
<dbReference type="InterPro" id="IPR000403">
    <property type="entry name" value="PI3/4_kinase_cat_dom"/>
</dbReference>
<dbReference type="InterPro" id="IPR021668">
    <property type="entry name" value="TAN"/>
</dbReference>
<keyword evidence="16" id="KW-0158">Chromosome</keyword>
<dbReference type="Gene3D" id="3.30.1010.10">
    <property type="entry name" value="Phosphatidylinositol 3-kinase Catalytic Subunit, Chain A, domain 4"/>
    <property type="match status" value="1"/>
</dbReference>
<dbReference type="EMBL" id="VXIS01000546">
    <property type="protein sequence ID" value="KAA8892921.1"/>
    <property type="molecule type" value="Genomic_DNA"/>
</dbReference>
<dbReference type="SUPFAM" id="SSF48371">
    <property type="entry name" value="ARM repeat"/>
    <property type="match status" value="2"/>
</dbReference>
<dbReference type="PANTHER" id="PTHR37079">
    <property type="entry name" value="SERINE/THREONINE-PROTEIN KINASE ATM"/>
    <property type="match status" value="1"/>
</dbReference>
<keyword evidence="16" id="KW-0156">Chromatin regulator</keyword>
<keyword evidence="9 16" id="KW-0227">DNA damage</keyword>
<evidence type="ECO:0000256" key="14">
    <source>
        <dbReference type="ARBA" id="ARBA00047899"/>
    </source>
</evidence>
<evidence type="ECO:0000256" key="4">
    <source>
        <dbReference type="ARBA" id="ARBA00012513"/>
    </source>
</evidence>
<evidence type="ECO:0000259" key="18">
    <source>
        <dbReference type="PROSITE" id="PS50290"/>
    </source>
</evidence>
<dbReference type="Gene3D" id="1.10.1070.11">
    <property type="entry name" value="Phosphatidylinositol 3-/4-kinase, catalytic domain"/>
    <property type="match status" value="1"/>
</dbReference>
<keyword evidence="10 16" id="KW-0418">Kinase</keyword>
<comment type="subunit">
    <text evidence="3">Associates with DNA double-strand breaks.</text>
</comment>
<feature type="domain" description="FAT" evidence="19">
    <location>
        <begin position="1860"/>
        <end position="2461"/>
    </location>
</feature>
<feature type="domain" description="PI3K/PI4K catalytic" evidence="18">
    <location>
        <begin position="2569"/>
        <end position="2880"/>
    </location>
</feature>
<dbReference type="Proteomes" id="UP000326924">
    <property type="component" value="Unassembled WGS sequence"/>
</dbReference>
<dbReference type="InParanoid" id="A0A5J5ECK8"/>
<evidence type="ECO:0000256" key="6">
    <source>
        <dbReference type="ARBA" id="ARBA00022527"/>
    </source>
</evidence>
<evidence type="ECO:0000256" key="17">
    <source>
        <dbReference type="SAM" id="MobiDB-lite"/>
    </source>
</evidence>
<evidence type="ECO:0000313" key="22">
    <source>
        <dbReference type="Proteomes" id="UP000326924"/>
    </source>
</evidence>
<keyword evidence="8 16" id="KW-0547">Nucleotide-binding</keyword>
<accession>A0A5J5ECK8</accession>
<evidence type="ECO:0000256" key="9">
    <source>
        <dbReference type="ARBA" id="ARBA00022763"/>
    </source>
</evidence>
<dbReference type="EC" id="2.7.11.1" evidence="4 16"/>
<dbReference type="PROSITE" id="PS50290">
    <property type="entry name" value="PI3_4_KINASE_3"/>
    <property type="match status" value="1"/>
</dbReference>
<dbReference type="SMART" id="SM01343">
    <property type="entry name" value="FATC"/>
    <property type="match status" value="1"/>
</dbReference>
<evidence type="ECO:0000256" key="1">
    <source>
        <dbReference type="ARBA" id="ARBA00004123"/>
    </source>
</evidence>
<dbReference type="GO" id="GO:0035556">
    <property type="term" value="P:intracellular signal transduction"/>
    <property type="evidence" value="ECO:0007669"/>
    <property type="project" value="UniProtKB-ARBA"/>
</dbReference>
<dbReference type="InterPro" id="IPR044107">
    <property type="entry name" value="PIKKc_ATM"/>
</dbReference>
<feature type="domain" description="FATC" evidence="20">
    <location>
        <begin position="2893"/>
        <end position="2925"/>
    </location>
</feature>
<dbReference type="InterPro" id="IPR014009">
    <property type="entry name" value="PIK_FAT"/>
</dbReference>
<evidence type="ECO:0000256" key="7">
    <source>
        <dbReference type="ARBA" id="ARBA00022679"/>
    </source>
</evidence>
<dbReference type="SUPFAM" id="SSF56112">
    <property type="entry name" value="Protein kinase-like (PK-like)"/>
    <property type="match status" value="1"/>
</dbReference>
<dbReference type="PANTHER" id="PTHR37079:SF4">
    <property type="entry name" value="SERINE_THREONINE-PROTEIN KINASE ATM"/>
    <property type="match status" value="1"/>
</dbReference>
<dbReference type="Pfam" id="PF02260">
    <property type="entry name" value="FATC"/>
    <property type="match status" value="1"/>
</dbReference>
<dbReference type="InterPro" id="IPR003152">
    <property type="entry name" value="FATC_dom"/>
</dbReference>
<name>A0A5J5ECK8_9PEZI</name>
<keyword evidence="6 16" id="KW-0723">Serine/threonine-protein kinase</keyword>
<dbReference type="SMART" id="SM01342">
    <property type="entry name" value="TAN"/>
    <property type="match status" value="1"/>
</dbReference>
<keyword evidence="12 16" id="KW-0539">Nucleus</keyword>
<dbReference type="SMART" id="SM00146">
    <property type="entry name" value="PI3Kc"/>
    <property type="match status" value="1"/>
</dbReference>
<comment type="similarity">
    <text evidence="2 16">Belongs to the PI3/PI4-kinase family. ATM subfamily.</text>
</comment>
<keyword evidence="16" id="KW-0779">Telomere</keyword>
<evidence type="ECO:0000256" key="15">
    <source>
        <dbReference type="ARBA" id="ARBA00048679"/>
    </source>
</evidence>
<proteinExistence type="inferred from homology"/>
<dbReference type="PROSITE" id="PS51189">
    <property type="entry name" value="FAT"/>
    <property type="match status" value="1"/>
</dbReference>
<comment type="catalytic activity">
    <reaction evidence="14 16">
        <text>L-threonyl-[protein] + ATP = O-phospho-L-threonyl-[protein] + ADP + H(+)</text>
        <dbReference type="Rhea" id="RHEA:46608"/>
        <dbReference type="Rhea" id="RHEA-COMP:11060"/>
        <dbReference type="Rhea" id="RHEA-COMP:11605"/>
        <dbReference type="ChEBI" id="CHEBI:15378"/>
        <dbReference type="ChEBI" id="CHEBI:30013"/>
        <dbReference type="ChEBI" id="CHEBI:30616"/>
        <dbReference type="ChEBI" id="CHEBI:61977"/>
        <dbReference type="ChEBI" id="CHEBI:456216"/>
        <dbReference type="EC" id="2.7.11.1"/>
    </reaction>
</comment>
<dbReference type="Pfam" id="PF00454">
    <property type="entry name" value="PI3_PI4_kinase"/>
    <property type="match status" value="1"/>
</dbReference>
<comment type="caution">
    <text evidence="21">The sequence shown here is derived from an EMBL/GenBank/DDBJ whole genome shotgun (WGS) entry which is preliminary data.</text>
</comment>
<dbReference type="InterPro" id="IPR016024">
    <property type="entry name" value="ARM-type_fold"/>
</dbReference>
<dbReference type="FunCoup" id="A0A5J5ECK8">
    <property type="interactions" value="87"/>
</dbReference>
<evidence type="ECO:0000256" key="2">
    <source>
        <dbReference type="ARBA" id="ARBA00010769"/>
    </source>
</evidence>
<dbReference type="GO" id="GO:0000781">
    <property type="term" value="C:chromosome, telomeric region"/>
    <property type="evidence" value="ECO:0007669"/>
    <property type="project" value="UniProtKB-SubCell"/>
</dbReference>
<evidence type="ECO:0000256" key="12">
    <source>
        <dbReference type="ARBA" id="ARBA00023242"/>
    </source>
</evidence>
<evidence type="ECO:0000256" key="11">
    <source>
        <dbReference type="ARBA" id="ARBA00022840"/>
    </source>
</evidence>
<evidence type="ECO:0000256" key="3">
    <source>
        <dbReference type="ARBA" id="ARBA00011370"/>
    </source>
</evidence>
<dbReference type="GO" id="GO:0004674">
    <property type="term" value="F:protein serine/threonine kinase activity"/>
    <property type="evidence" value="ECO:0007669"/>
    <property type="project" value="UniProtKB-KW"/>
</dbReference>
<dbReference type="InterPro" id="IPR018936">
    <property type="entry name" value="PI3/4_kinase_CS"/>
</dbReference>
<comment type="subcellular location">
    <subcellularLocation>
        <location evidence="16">Chromosome</location>
        <location evidence="16">Telomere</location>
    </subcellularLocation>
    <subcellularLocation>
        <location evidence="1 16">Nucleus</location>
    </subcellularLocation>
</comment>
<comment type="function">
    <text evidence="13 16">Serine/threonine protein kinase which activates checkpoint signaling upon genotoxic stresses such as ionizing radiation (IR), ultraviolet light (UV), or DNA replication stalling, thereby acting as a DNA damage sensor. Recognizes the substrate consensus sequence [ST]-Q. Phosphorylates histone H2A to form H2AS128ph (gamma-H2A) at sites of DNA damage, involved in the regulation of DNA damage response mechanism. Required for the control of telomere length and genome stability.</text>
</comment>
<dbReference type="PROSITE" id="PS00915">
    <property type="entry name" value="PI3_4_KINASE_1"/>
    <property type="match status" value="1"/>
</dbReference>
<gene>
    <name evidence="21" type="ORF">FN846DRAFT_923968</name>
</gene>
<reference evidence="21 22" key="1">
    <citation type="submission" date="2019-09" db="EMBL/GenBank/DDBJ databases">
        <title>Draft genome of the ectomycorrhizal ascomycete Sphaerosporella brunnea.</title>
        <authorList>
            <consortium name="DOE Joint Genome Institute"/>
            <person name="Benucci G.M."/>
            <person name="Marozzi G."/>
            <person name="Antonielli L."/>
            <person name="Sanchez S."/>
            <person name="Marco P."/>
            <person name="Wang X."/>
            <person name="Falini L.B."/>
            <person name="Barry K."/>
            <person name="Haridas S."/>
            <person name="Lipzen A."/>
            <person name="Labutti K."/>
            <person name="Grigoriev I.V."/>
            <person name="Murat C."/>
            <person name="Martin F."/>
            <person name="Albertini E."/>
            <person name="Donnini D."/>
            <person name="Bonito G."/>
        </authorList>
    </citation>
    <scope>NUCLEOTIDE SEQUENCE [LARGE SCALE GENOMIC DNA]</scope>
    <source>
        <strain evidence="21 22">Sb_GMNB300</strain>
    </source>
</reference>
<evidence type="ECO:0000256" key="5">
    <source>
        <dbReference type="ARBA" id="ARBA00014619"/>
    </source>
</evidence>
<evidence type="ECO:0000256" key="13">
    <source>
        <dbReference type="ARBA" id="ARBA00025079"/>
    </source>
</evidence>
<evidence type="ECO:0000259" key="20">
    <source>
        <dbReference type="PROSITE" id="PS51190"/>
    </source>
</evidence>
<dbReference type="GO" id="GO:0106310">
    <property type="term" value="F:protein serine kinase activity"/>
    <property type="evidence" value="ECO:0007669"/>
    <property type="project" value="RHEA"/>
</dbReference>
<keyword evidence="22" id="KW-1185">Reference proteome</keyword>
<feature type="region of interest" description="Disordered" evidence="17">
    <location>
        <begin position="188"/>
        <end position="211"/>
    </location>
</feature>
<evidence type="ECO:0000313" key="21">
    <source>
        <dbReference type="EMBL" id="KAA8892921.1"/>
    </source>
</evidence>
<dbReference type="GO" id="GO:0005524">
    <property type="term" value="F:ATP binding"/>
    <property type="evidence" value="ECO:0007669"/>
    <property type="project" value="UniProtKB-KW"/>
</dbReference>
<dbReference type="PROSITE" id="PS51190">
    <property type="entry name" value="FATC"/>
    <property type="match status" value="1"/>
</dbReference>
<dbReference type="PROSITE" id="PS00916">
    <property type="entry name" value="PI3_4_KINASE_2"/>
    <property type="match status" value="1"/>
</dbReference>
<dbReference type="InterPro" id="IPR011009">
    <property type="entry name" value="Kinase-like_dom_sf"/>
</dbReference>
<evidence type="ECO:0000256" key="8">
    <source>
        <dbReference type="ARBA" id="ARBA00022741"/>
    </source>
</evidence>
<evidence type="ECO:0000256" key="16">
    <source>
        <dbReference type="RuleBase" id="RU365027"/>
    </source>
</evidence>
<keyword evidence="11 16" id="KW-0067">ATP-binding</keyword>
<dbReference type="CDD" id="cd05171">
    <property type="entry name" value="PIKKc_ATM"/>
    <property type="match status" value="1"/>
</dbReference>
<dbReference type="Pfam" id="PF11640">
    <property type="entry name" value="TAN"/>
    <property type="match status" value="1"/>
</dbReference>
<comment type="catalytic activity">
    <reaction evidence="15">
        <text>L-seryl-[protein] + ATP = O-phospho-L-seryl-[protein] + ADP + H(+)</text>
        <dbReference type="Rhea" id="RHEA:17989"/>
        <dbReference type="Rhea" id="RHEA-COMP:9863"/>
        <dbReference type="Rhea" id="RHEA-COMP:11604"/>
        <dbReference type="ChEBI" id="CHEBI:15378"/>
        <dbReference type="ChEBI" id="CHEBI:29999"/>
        <dbReference type="ChEBI" id="CHEBI:30616"/>
        <dbReference type="ChEBI" id="CHEBI:83421"/>
        <dbReference type="ChEBI" id="CHEBI:456216"/>
        <dbReference type="EC" id="2.7.11.1"/>
    </reaction>
</comment>
<dbReference type="GO" id="GO:0006281">
    <property type="term" value="P:DNA repair"/>
    <property type="evidence" value="ECO:0007669"/>
    <property type="project" value="InterPro"/>
</dbReference>
<dbReference type="GO" id="GO:0005634">
    <property type="term" value="C:nucleus"/>
    <property type="evidence" value="ECO:0007669"/>
    <property type="project" value="UniProtKB-SubCell"/>
</dbReference>
<evidence type="ECO:0000259" key="19">
    <source>
        <dbReference type="PROSITE" id="PS51189"/>
    </source>
</evidence>
<organism evidence="21 22">
    <name type="scientific">Sphaerosporella brunnea</name>
    <dbReference type="NCBI Taxonomy" id="1250544"/>
    <lineage>
        <taxon>Eukaryota</taxon>
        <taxon>Fungi</taxon>
        <taxon>Dikarya</taxon>
        <taxon>Ascomycota</taxon>
        <taxon>Pezizomycotina</taxon>
        <taxon>Pezizomycetes</taxon>
        <taxon>Pezizales</taxon>
        <taxon>Pyronemataceae</taxon>
        <taxon>Sphaerosporella</taxon>
    </lineage>
</organism>